<feature type="compositionally biased region" description="Basic and acidic residues" evidence="1">
    <location>
        <begin position="44"/>
        <end position="56"/>
    </location>
</feature>
<name>A0AAP0IE42_9MAGN</name>
<evidence type="ECO:0000313" key="2">
    <source>
        <dbReference type="EMBL" id="KAK9113766.1"/>
    </source>
</evidence>
<dbReference type="Proteomes" id="UP001420932">
    <property type="component" value="Unassembled WGS sequence"/>
</dbReference>
<evidence type="ECO:0000313" key="3">
    <source>
        <dbReference type="Proteomes" id="UP001420932"/>
    </source>
</evidence>
<gene>
    <name evidence="2" type="ORF">Syun_020563</name>
</gene>
<protein>
    <submittedName>
        <fullName evidence="2">Uncharacterized protein</fullName>
    </submittedName>
</protein>
<keyword evidence="3" id="KW-1185">Reference proteome</keyword>
<proteinExistence type="predicted"/>
<accession>A0AAP0IE42</accession>
<sequence>MESKYHAITSKTYYAIVTREETDSDPLGGAHGRGGRQPHTASYLKEKKRLETKVKAPEASTCSRKGVVKDEGSHIAKHRKRI</sequence>
<evidence type="ECO:0000256" key="1">
    <source>
        <dbReference type="SAM" id="MobiDB-lite"/>
    </source>
</evidence>
<dbReference type="AlphaFoldDB" id="A0AAP0IE42"/>
<dbReference type="EMBL" id="JBBNAF010000009">
    <property type="protein sequence ID" value="KAK9113766.1"/>
    <property type="molecule type" value="Genomic_DNA"/>
</dbReference>
<comment type="caution">
    <text evidence="2">The sequence shown here is derived from an EMBL/GenBank/DDBJ whole genome shotgun (WGS) entry which is preliminary data.</text>
</comment>
<organism evidence="2 3">
    <name type="scientific">Stephania yunnanensis</name>
    <dbReference type="NCBI Taxonomy" id="152371"/>
    <lineage>
        <taxon>Eukaryota</taxon>
        <taxon>Viridiplantae</taxon>
        <taxon>Streptophyta</taxon>
        <taxon>Embryophyta</taxon>
        <taxon>Tracheophyta</taxon>
        <taxon>Spermatophyta</taxon>
        <taxon>Magnoliopsida</taxon>
        <taxon>Ranunculales</taxon>
        <taxon>Menispermaceae</taxon>
        <taxon>Menispermoideae</taxon>
        <taxon>Cissampelideae</taxon>
        <taxon>Stephania</taxon>
    </lineage>
</organism>
<reference evidence="2 3" key="1">
    <citation type="submission" date="2024-01" db="EMBL/GenBank/DDBJ databases">
        <title>Genome assemblies of Stephania.</title>
        <authorList>
            <person name="Yang L."/>
        </authorList>
    </citation>
    <scope>NUCLEOTIDE SEQUENCE [LARGE SCALE GENOMIC DNA]</scope>
    <source>
        <strain evidence="2">YNDBR</strain>
        <tissue evidence="2">Leaf</tissue>
    </source>
</reference>
<feature type="region of interest" description="Disordered" evidence="1">
    <location>
        <begin position="21"/>
        <end position="82"/>
    </location>
</feature>